<name>A0A9Q5N341_SANBA</name>
<feature type="compositionally biased region" description="Basic and acidic residues" evidence="1">
    <location>
        <begin position="237"/>
        <end position="253"/>
    </location>
</feature>
<feature type="compositionally biased region" description="Pro residues" evidence="1">
    <location>
        <begin position="257"/>
        <end position="269"/>
    </location>
</feature>
<keyword evidence="4" id="KW-1185">Reference proteome</keyword>
<feature type="region of interest" description="Disordered" evidence="1">
    <location>
        <begin position="27"/>
        <end position="93"/>
    </location>
</feature>
<dbReference type="Proteomes" id="UP000757232">
    <property type="component" value="Unassembled WGS sequence"/>
</dbReference>
<comment type="caution">
    <text evidence="3">The sequence shown here is derived from an EMBL/GenBank/DDBJ whole genome shotgun (WGS) entry which is preliminary data.</text>
</comment>
<dbReference type="EMBL" id="LNZH02000194">
    <property type="protein sequence ID" value="OCB87152.1"/>
    <property type="molecule type" value="Genomic_DNA"/>
</dbReference>
<feature type="transmembrane region" description="Helical" evidence="2">
    <location>
        <begin position="102"/>
        <end position="122"/>
    </location>
</feature>
<keyword evidence="2" id="KW-1133">Transmembrane helix</keyword>
<feature type="compositionally biased region" description="Basic and acidic residues" evidence="1">
    <location>
        <begin position="288"/>
        <end position="301"/>
    </location>
</feature>
<reference evidence="3" key="1">
    <citation type="submission" date="2016-06" db="EMBL/GenBank/DDBJ databases">
        <title>Draft Genome sequence of the fungus Inonotus baumii.</title>
        <authorList>
            <person name="Zhu H."/>
            <person name="Lin W."/>
        </authorList>
    </citation>
    <scope>NUCLEOTIDE SEQUENCE</scope>
    <source>
        <strain evidence="3">821</strain>
    </source>
</reference>
<evidence type="ECO:0000256" key="2">
    <source>
        <dbReference type="SAM" id="Phobius"/>
    </source>
</evidence>
<dbReference type="OrthoDB" id="10667683at2759"/>
<dbReference type="AlphaFoldDB" id="A0A9Q5N341"/>
<evidence type="ECO:0000313" key="3">
    <source>
        <dbReference type="EMBL" id="OCB87152.1"/>
    </source>
</evidence>
<feature type="compositionally biased region" description="Polar residues" evidence="1">
    <location>
        <begin position="28"/>
        <end position="40"/>
    </location>
</feature>
<evidence type="ECO:0000313" key="4">
    <source>
        <dbReference type="Proteomes" id="UP000757232"/>
    </source>
</evidence>
<gene>
    <name evidence="3" type="ORF">A7U60_g5666</name>
</gene>
<accession>A0A9Q5N341</accession>
<feature type="region of interest" description="Disordered" evidence="1">
    <location>
        <begin position="334"/>
        <end position="357"/>
    </location>
</feature>
<sequence>MSVSTSATRGFSPVVFQKQRTYKRLASRTVSSSSGINTTHARIRPTALPDSESINSEEDSTRTQQSSEHATATAISSSGSESKLSRKRRKRAKAGASNIPDAYAYIFKLVFIACLVLFVHALSGIGAKVVPPEPEQRQQEHEHIQERSRHLRFSRFPGSNERNAKNRLVEIGHDHLAIDPDGHYTYSAVLADTEEAYRWRWGMKGSNYTRVDLAIGNGNAVTASGEDTRHLPLATVEETRHASPIPERKDGPDVHNTPPPSPSPPPPPAVTLRADNDIHTSVCAPSHESIDRKPNSVKDDAEGGDGFEMDLPFFELGGPVYPLRIHLPATKASAVPEEHRRGRRRAARARTYGTVAV</sequence>
<evidence type="ECO:0000256" key="1">
    <source>
        <dbReference type="SAM" id="MobiDB-lite"/>
    </source>
</evidence>
<feature type="region of interest" description="Disordered" evidence="1">
    <location>
        <begin position="222"/>
        <end position="304"/>
    </location>
</feature>
<organism evidence="3 4">
    <name type="scientific">Sanghuangporus baumii</name>
    <name type="common">Phellinus baumii</name>
    <dbReference type="NCBI Taxonomy" id="108892"/>
    <lineage>
        <taxon>Eukaryota</taxon>
        <taxon>Fungi</taxon>
        <taxon>Dikarya</taxon>
        <taxon>Basidiomycota</taxon>
        <taxon>Agaricomycotina</taxon>
        <taxon>Agaricomycetes</taxon>
        <taxon>Hymenochaetales</taxon>
        <taxon>Hymenochaetaceae</taxon>
        <taxon>Sanghuangporus</taxon>
    </lineage>
</organism>
<keyword evidence="2" id="KW-0812">Transmembrane</keyword>
<protein>
    <submittedName>
        <fullName evidence="3">Uncharacterized protein</fullName>
    </submittedName>
</protein>
<keyword evidence="2" id="KW-0472">Membrane</keyword>
<proteinExistence type="predicted"/>